<dbReference type="Proteomes" id="UP001372338">
    <property type="component" value="Unassembled WGS sequence"/>
</dbReference>
<gene>
    <name evidence="1" type="ORF">RIF29_06670</name>
</gene>
<sequence>MEKGIQSSSEELGPLCRAEADPQNKPPIEELCQFLEFQLPRQWAPVYGELAFCPERKPKNTASLQFNFLAPKLYVNTAPVAAGKKLVTGLRLYLEGKKCNYLAIHLQHLSSLPKTFQLEDEPNVNISRLDDEQRRLYYKKVQLKVFSQVCTKPVESRYHNSVVTGAHFELEDAGLEKVLFLRLYFSKVAGATRVFAPEWVGSRGLISTRSALQKPPPPARATDTSINSALYPGRPPVSSQTPKLRIVETTEMSRGPEDFPGYWIVSGAKLDVENGKISLQVKYSLLSFNPDS</sequence>
<evidence type="ECO:0000313" key="1">
    <source>
        <dbReference type="EMBL" id="KAK7291488.1"/>
    </source>
</evidence>
<evidence type="ECO:0008006" key="3">
    <source>
        <dbReference type="Google" id="ProtNLM"/>
    </source>
</evidence>
<dbReference type="PANTHER" id="PTHR33199">
    <property type="entry name" value="MACPF DOMAIN-CONTAINING PROTEIN CAD1"/>
    <property type="match status" value="1"/>
</dbReference>
<dbReference type="GO" id="GO:0009626">
    <property type="term" value="P:plant-type hypersensitive response"/>
    <property type="evidence" value="ECO:0007669"/>
    <property type="project" value="TreeGrafter"/>
</dbReference>
<evidence type="ECO:0000313" key="2">
    <source>
        <dbReference type="Proteomes" id="UP001372338"/>
    </source>
</evidence>
<dbReference type="AlphaFoldDB" id="A0AAN9J3K9"/>
<protein>
    <recommendedName>
        <fullName evidence="3">MACPF domain-containing protein</fullName>
    </recommendedName>
</protein>
<reference evidence="1 2" key="1">
    <citation type="submission" date="2024-01" db="EMBL/GenBank/DDBJ databases">
        <title>The genomes of 5 underutilized Papilionoideae crops provide insights into root nodulation and disease resistanc.</title>
        <authorList>
            <person name="Yuan L."/>
        </authorList>
    </citation>
    <scope>NUCLEOTIDE SEQUENCE [LARGE SCALE GENOMIC DNA]</scope>
    <source>
        <strain evidence="1">ZHUSHIDOU_FW_LH</strain>
        <tissue evidence="1">Leaf</tissue>
    </source>
</reference>
<proteinExistence type="predicted"/>
<dbReference type="PANTHER" id="PTHR33199:SF6">
    <property type="entry name" value="MACPF DOMAIN PROTEIN"/>
    <property type="match status" value="1"/>
</dbReference>
<dbReference type="EMBL" id="JAYWIO010000001">
    <property type="protein sequence ID" value="KAK7291488.1"/>
    <property type="molecule type" value="Genomic_DNA"/>
</dbReference>
<name>A0AAN9J3K9_CROPI</name>
<dbReference type="GO" id="GO:0005886">
    <property type="term" value="C:plasma membrane"/>
    <property type="evidence" value="ECO:0007669"/>
    <property type="project" value="TreeGrafter"/>
</dbReference>
<organism evidence="1 2">
    <name type="scientific">Crotalaria pallida</name>
    <name type="common">Smooth rattlebox</name>
    <name type="synonym">Crotalaria striata</name>
    <dbReference type="NCBI Taxonomy" id="3830"/>
    <lineage>
        <taxon>Eukaryota</taxon>
        <taxon>Viridiplantae</taxon>
        <taxon>Streptophyta</taxon>
        <taxon>Embryophyta</taxon>
        <taxon>Tracheophyta</taxon>
        <taxon>Spermatophyta</taxon>
        <taxon>Magnoliopsida</taxon>
        <taxon>eudicotyledons</taxon>
        <taxon>Gunneridae</taxon>
        <taxon>Pentapetalae</taxon>
        <taxon>rosids</taxon>
        <taxon>fabids</taxon>
        <taxon>Fabales</taxon>
        <taxon>Fabaceae</taxon>
        <taxon>Papilionoideae</taxon>
        <taxon>50 kb inversion clade</taxon>
        <taxon>genistoids sensu lato</taxon>
        <taxon>core genistoids</taxon>
        <taxon>Crotalarieae</taxon>
        <taxon>Crotalaria</taxon>
    </lineage>
</organism>
<dbReference type="InterPro" id="IPR044663">
    <property type="entry name" value="CAD1/NSL1-like"/>
</dbReference>
<dbReference type="GO" id="GO:2000031">
    <property type="term" value="P:regulation of salicylic acid mediated signaling pathway"/>
    <property type="evidence" value="ECO:0007669"/>
    <property type="project" value="InterPro"/>
</dbReference>
<accession>A0AAN9J3K9</accession>
<keyword evidence="2" id="KW-1185">Reference proteome</keyword>
<comment type="caution">
    <text evidence="1">The sequence shown here is derived from an EMBL/GenBank/DDBJ whole genome shotgun (WGS) entry which is preliminary data.</text>
</comment>